<sequence>MGLAQSTPQQGSSDLDIDPNEVRLPFRVPSMTSTKVLDWGQPEFKAAWFMARIGQDVFAGSTPTAPFAKWAIQVGTLDVPNGLAMYGFLDPTVQAVLKERARAAGIEVQDSPPAGPSVAPSLAGWLPPGMETLGAGLGIRAPSVPEAVRSGPLPMDTAGVQDPAFSLGLQPKAVGVSTPRGSYGEATMSGHGPGAAHSPRVSYDDVVSAANRASMATSPRASGGSFDTVPAHDSWTAVNRGYKSSFYQPEPKSQSSGGFPALAPPSGRRTSPLSQADAAAAAQERTSAGSSDLAGGYHPMARHSSVPLSSPRVGGSGRGWTAFTAFGLKMRDAVRAEHPWATATEVEKLLGQRWSRLRAAEKQVYAEVAARVRRQHDEGPAAPDADLGGAAQASSLKRSRSDAVAMAHAHLDAGGRPHRASRPPSRYTEPGEAGAQDQGFPPHGGPESIVVLPGSAALRQSSKEFFFGRESRRTSTDMKTEEADVLGLLMEMRAEVSL</sequence>
<gene>
    <name evidence="4" type="ORF">QBZ16_004903</name>
</gene>
<dbReference type="InterPro" id="IPR036910">
    <property type="entry name" value="HMG_box_dom_sf"/>
</dbReference>
<feature type="compositionally biased region" description="Polar residues" evidence="2">
    <location>
        <begin position="246"/>
        <end position="257"/>
    </location>
</feature>
<evidence type="ECO:0000313" key="4">
    <source>
        <dbReference type="EMBL" id="KAK2077269.1"/>
    </source>
</evidence>
<dbReference type="Proteomes" id="UP001255856">
    <property type="component" value="Unassembled WGS sequence"/>
</dbReference>
<dbReference type="PROSITE" id="PS50118">
    <property type="entry name" value="HMG_BOX_2"/>
    <property type="match status" value="1"/>
</dbReference>
<reference evidence="4" key="1">
    <citation type="submission" date="2021-01" db="EMBL/GenBank/DDBJ databases">
        <authorList>
            <person name="Eckstrom K.M.E."/>
        </authorList>
    </citation>
    <scope>NUCLEOTIDE SEQUENCE</scope>
    <source>
        <strain evidence="4">UVCC 0001</strain>
    </source>
</reference>
<organism evidence="4 5">
    <name type="scientific">Prototheca wickerhamii</name>
    <dbReference type="NCBI Taxonomy" id="3111"/>
    <lineage>
        <taxon>Eukaryota</taxon>
        <taxon>Viridiplantae</taxon>
        <taxon>Chlorophyta</taxon>
        <taxon>core chlorophytes</taxon>
        <taxon>Trebouxiophyceae</taxon>
        <taxon>Chlorellales</taxon>
        <taxon>Chlorellaceae</taxon>
        <taxon>Prototheca</taxon>
    </lineage>
</organism>
<comment type="caution">
    <text evidence="4">The sequence shown here is derived from an EMBL/GenBank/DDBJ whole genome shotgun (WGS) entry which is preliminary data.</text>
</comment>
<dbReference type="CDD" id="cd00084">
    <property type="entry name" value="HMG-box_SF"/>
    <property type="match status" value="1"/>
</dbReference>
<feature type="region of interest" description="Disordered" evidence="2">
    <location>
        <begin position="376"/>
        <end position="448"/>
    </location>
</feature>
<evidence type="ECO:0000256" key="1">
    <source>
        <dbReference type="PROSITE-ProRule" id="PRU00267"/>
    </source>
</evidence>
<dbReference type="SUPFAM" id="SSF47095">
    <property type="entry name" value="HMG-box"/>
    <property type="match status" value="1"/>
</dbReference>
<proteinExistence type="predicted"/>
<feature type="compositionally biased region" description="Low complexity" evidence="2">
    <location>
        <begin position="380"/>
        <end position="393"/>
    </location>
</feature>
<feature type="region of interest" description="Disordered" evidence="2">
    <location>
        <begin position="1"/>
        <end position="20"/>
    </location>
</feature>
<dbReference type="InterPro" id="IPR009071">
    <property type="entry name" value="HMG_box_dom"/>
</dbReference>
<dbReference type="GO" id="GO:0003677">
    <property type="term" value="F:DNA binding"/>
    <property type="evidence" value="ECO:0007669"/>
    <property type="project" value="UniProtKB-UniRule"/>
</dbReference>
<dbReference type="Gene3D" id="1.10.30.10">
    <property type="entry name" value="High mobility group box domain"/>
    <property type="match status" value="1"/>
</dbReference>
<feature type="region of interest" description="Disordered" evidence="2">
    <location>
        <begin position="246"/>
        <end position="316"/>
    </location>
</feature>
<keyword evidence="5" id="KW-1185">Reference proteome</keyword>
<dbReference type="GO" id="GO:0005634">
    <property type="term" value="C:nucleus"/>
    <property type="evidence" value="ECO:0007669"/>
    <property type="project" value="UniProtKB-UniRule"/>
</dbReference>
<keyword evidence="1" id="KW-0539">Nucleus</keyword>
<feature type="region of interest" description="Disordered" evidence="2">
    <location>
        <begin position="176"/>
        <end position="200"/>
    </location>
</feature>
<feature type="DNA-binding region" description="HMG box" evidence="1">
    <location>
        <begin position="316"/>
        <end position="378"/>
    </location>
</feature>
<name>A0AAD9IF67_PROWI</name>
<protein>
    <recommendedName>
        <fullName evidence="3">HMG box domain-containing protein</fullName>
    </recommendedName>
</protein>
<accession>A0AAD9IF67</accession>
<dbReference type="AlphaFoldDB" id="A0AAD9IF67"/>
<feature type="domain" description="HMG box" evidence="3">
    <location>
        <begin position="316"/>
        <end position="378"/>
    </location>
</feature>
<dbReference type="EMBL" id="JASFZW010000007">
    <property type="protein sequence ID" value="KAK2077269.1"/>
    <property type="molecule type" value="Genomic_DNA"/>
</dbReference>
<evidence type="ECO:0000256" key="2">
    <source>
        <dbReference type="SAM" id="MobiDB-lite"/>
    </source>
</evidence>
<dbReference type="Pfam" id="PF00505">
    <property type="entry name" value="HMG_box"/>
    <property type="match status" value="1"/>
</dbReference>
<feature type="compositionally biased region" description="Polar residues" evidence="2">
    <location>
        <begin position="1"/>
        <end position="13"/>
    </location>
</feature>
<keyword evidence="1" id="KW-0238">DNA-binding</keyword>
<evidence type="ECO:0000259" key="3">
    <source>
        <dbReference type="PROSITE" id="PS50118"/>
    </source>
</evidence>
<evidence type="ECO:0000313" key="5">
    <source>
        <dbReference type="Proteomes" id="UP001255856"/>
    </source>
</evidence>